<feature type="transmembrane region" description="Helical" evidence="1">
    <location>
        <begin position="25"/>
        <end position="47"/>
    </location>
</feature>
<comment type="subcellular location">
    <subcellularLocation>
        <location evidence="1">Cell membrane</location>
        <topology evidence="1">Multi-pass membrane protein</topology>
    </subcellularLocation>
</comment>
<dbReference type="InterPro" id="IPR002994">
    <property type="entry name" value="Surf1/Shy1"/>
</dbReference>
<keyword evidence="1" id="KW-1003">Cell membrane</keyword>
<name>A0A9X2WIL3_9GAMM</name>
<evidence type="ECO:0000313" key="2">
    <source>
        <dbReference type="EMBL" id="MCT7361146.1"/>
    </source>
</evidence>
<dbReference type="Proteomes" id="UP001147830">
    <property type="component" value="Unassembled WGS sequence"/>
</dbReference>
<keyword evidence="3" id="KW-1185">Reference proteome</keyword>
<gene>
    <name evidence="2" type="ORF">NYR02_19165</name>
</gene>
<sequence>MAIPQVVVTTVTSTADKHADSKQRWLLYGWWCVWLLLFALGLSLAHWQWQRAQEKQQWLNASVVAAEMNPQTLPPMNQPLQLQGVFHPQFNRWLDNRTLDGQVGLALITPLQSSDGRWWLVDRGFVATAGLRTQQPWPPTPLTEQRLQGRWQPWSGRRGLLLGENDDGHRIQQLRAEVWPQLNLQPGVVHLQEGSSGQWWQPLGVSRERHLGYAVQWLLLALVALILGWRYRPKLRPWRGPGRVRVGSMNITREVAVKNRVKLLLLLTLLFAPVPAALAMWYWQIGIPEARVAHGDLVGDTPPLSQWALSPAPDLQAGRWHLLYRCETQPCAQDDTLWRLHRTLGRDAPRLVRWQLNTAAASAADALLPPGGKRLRWQPPAGLKHTIWLADPQGNIVLAYNADNSTKDILQDVRYLLRRNPLSSLQAEVLALQSAGHNAQAMPEEAL</sequence>
<dbReference type="EMBL" id="JAOANI010000032">
    <property type="protein sequence ID" value="MCT7361146.1"/>
    <property type="molecule type" value="Genomic_DNA"/>
</dbReference>
<dbReference type="Pfam" id="PF02104">
    <property type="entry name" value="SURF1"/>
    <property type="match status" value="1"/>
</dbReference>
<dbReference type="GO" id="GO:0005886">
    <property type="term" value="C:plasma membrane"/>
    <property type="evidence" value="ECO:0007669"/>
    <property type="project" value="UniProtKB-SubCell"/>
</dbReference>
<comment type="caution">
    <text evidence="2">The sequence shown here is derived from an EMBL/GenBank/DDBJ whole genome shotgun (WGS) entry which is preliminary data.</text>
</comment>
<dbReference type="CDD" id="cd06662">
    <property type="entry name" value="SURF1"/>
    <property type="match status" value="1"/>
</dbReference>
<dbReference type="RefSeq" id="WP_260977972.1">
    <property type="nucleotide sequence ID" value="NZ_JAOANI010000032.1"/>
</dbReference>
<proteinExistence type="inferred from homology"/>
<keyword evidence="1" id="KW-0472">Membrane</keyword>
<evidence type="ECO:0000256" key="1">
    <source>
        <dbReference type="RuleBase" id="RU363076"/>
    </source>
</evidence>
<evidence type="ECO:0000313" key="3">
    <source>
        <dbReference type="Proteomes" id="UP001147830"/>
    </source>
</evidence>
<reference evidence="2" key="1">
    <citation type="journal article" date="2022" name="Front. Microbiol.">
        <title>Genome-based taxonomic rearrangement of Oceanobacter-related bacteria including the description of Thalassolituus hydrocarbonoclasticus sp. nov. and Thalassolituus pacificus sp. nov. and emended description of the genus Thalassolituus.</title>
        <authorList>
            <person name="Dong C."/>
            <person name="Wei L."/>
            <person name="Wang J."/>
            <person name="Lai Q."/>
            <person name="Huang Z."/>
            <person name="Shao Z."/>
        </authorList>
    </citation>
    <scope>NUCLEOTIDE SEQUENCE</scope>
    <source>
        <strain evidence="2">59MF3M-4</strain>
    </source>
</reference>
<feature type="transmembrane region" description="Helical" evidence="1">
    <location>
        <begin position="263"/>
        <end position="283"/>
    </location>
</feature>
<dbReference type="PROSITE" id="PS50895">
    <property type="entry name" value="SURF1"/>
    <property type="match status" value="1"/>
</dbReference>
<comment type="similarity">
    <text evidence="1">Belongs to the SURF1 family.</text>
</comment>
<keyword evidence="1" id="KW-1133">Transmembrane helix</keyword>
<dbReference type="AlphaFoldDB" id="A0A9X2WIL3"/>
<feature type="transmembrane region" description="Helical" evidence="1">
    <location>
        <begin position="211"/>
        <end position="229"/>
    </location>
</feature>
<protein>
    <recommendedName>
        <fullName evidence="1">SURF1-like protein</fullName>
    </recommendedName>
</protein>
<reference evidence="2" key="2">
    <citation type="submission" date="2022-08" db="EMBL/GenBank/DDBJ databases">
        <authorList>
            <person name="Dong C."/>
        </authorList>
    </citation>
    <scope>NUCLEOTIDE SEQUENCE</scope>
    <source>
        <strain evidence="2">59MF3M-4</strain>
    </source>
</reference>
<accession>A0A9X2WIL3</accession>
<keyword evidence="1" id="KW-0812">Transmembrane</keyword>
<organism evidence="2 3">
    <name type="scientific">Thalassolituus pacificus</name>
    <dbReference type="NCBI Taxonomy" id="2975440"/>
    <lineage>
        <taxon>Bacteria</taxon>
        <taxon>Pseudomonadati</taxon>
        <taxon>Pseudomonadota</taxon>
        <taxon>Gammaproteobacteria</taxon>
        <taxon>Oceanospirillales</taxon>
        <taxon>Oceanospirillaceae</taxon>
        <taxon>Thalassolituus</taxon>
    </lineage>
</organism>